<dbReference type="EMBL" id="CCFA01000240">
    <property type="protein sequence ID" value="CDW94636.1"/>
    <property type="molecule type" value="Genomic_DNA"/>
</dbReference>
<gene>
    <name evidence="2" type="primary">SSCI04160.1</name>
</gene>
<protein>
    <submittedName>
        <fullName evidence="2">Uncharacterized protein</fullName>
    </submittedName>
</protein>
<sequence>MDSPASDENQLSWGRRGETKDKRYETGGEQPQYAKRAEKAAAALDLAALTLARDLAAALEAEALARAAALVTE</sequence>
<evidence type="ECO:0000313" key="2">
    <source>
        <dbReference type="EMBL" id="CDW94636.1"/>
    </source>
</evidence>
<evidence type="ECO:0000313" key="3">
    <source>
        <dbReference type="Proteomes" id="UP000242770"/>
    </source>
</evidence>
<accession>A0A0F7S023</accession>
<feature type="region of interest" description="Disordered" evidence="1">
    <location>
        <begin position="1"/>
        <end position="32"/>
    </location>
</feature>
<evidence type="ECO:0000256" key="1">
    <source>
        <dbReference type="SAM" id="MobiDB-lite"/>
    </source>
</evidence>
<proteinExistence type="predicted"/>
<reference evidence="3" key="1">
    <citation type="submission" date="2014-06" db="EMBL/GenBank/DDBJ databases">
        <authorList>
            <person name="Berkman P.J."/>
        </authorList>
    </citation>
    <scope>NUCLEOTIDE SEQUENCE [LARGE SCALE GENOMIC DNA]</scope>
</reference>
<dbReference type="AlphaFoldDB" id="A0A0F7S023"/>
<dbReference type="Proteomes" id="UP000242770">
    <property type="component" value="Unassembled WGS sequence"/>
</dbReference>
<feature type="compositionally biased region" description="Polar residues" evidence="1">
    <location>
        <begin position="1"/>
        <end position="12"/>
    </location>
</feature>
<keyword evidence="3" id="KW-1185">Reference proteome</keyword>
<organism evidence="2 3">
    <name type="scientific">Sporisorium scitamineum</name>
    <dbReference type="NCBI Taxonomy" id="49012"/>
    <lineage>
        <taxon>Eukaryota</taxon>
        <taxon>Fungi</taxon>
        <taxon>Dikarya</taxon>
        <taxon>Basidiomycota</taxon>
        <taxon>Ustilaginomycotina</taxon>
        <taxon>Ustilaginomycetes</taxon>
        <taxon>Ustilaginales</taxon>
        <taxon>Ustilaginaceae</taxon>
        <taxon>Sporisorium</taxon>
    </lineage>
</organism>
<feature type="compositionally biased region" description="Basic and acidic residues" evidence="1">
    <location>
        <begin position="15"/>
        <end position="26"/>
    </location>
</feature>
<name>A0A0F7S023_9BASI</name>